<dbReference type="PANTHER" id="PTHR42790">
    <property type="entry name" value="AMINOTRANSFERASE"/>
    <property type="match status" value="1"/>
</dbReference>
<dbReference type="SUPFAM" id="SSF53383">
    <property type="entry name" value="PLP-dependent transferases"/>
    <property type="match status" value="1"/>
</dbReference>
<name>A0A427YSE6_9TREE</name>
<organism evidence="7 8">
    <name type="scientific">Saitozyma podzolica</name>
    <dbReference type="NCBI Taxonomy" id="1890683"/>
    <lineage>
        <taxon>Eukaryota</taxon>
        <taxon>Fungi</taxon>
        <taxon>Dikarya</taxon>
        <taxon>Basidiomycota</taxon>
        <taxon>Agaricomycotina</taxon>
        <taxon>Tremellomycetes</taxon>
        <taxon>Tremellales</taxon>
        <taxon>Trimorphomycetaceae</taxon>
        <taxon>Saitozyma</taxon>
    </lineage>
</organism>
<sequence>MPSIDSAPVKIDYDAYLSWESKNRQRSGLKALRPYFDRPGMISLGGGYPHPETWPVNGMTLSLPFVGKSVFVPGYEGASPDTLLPLAEHTTPLKFEPLNPDLTRELQYGTGFGAPHFLSWLKEHVSRIHNPPYADWEVLNTAGNTDGVDGVLRSCVDRGESILLEEFAYPGVLTGAASTGIKCVGVPMDGDGITATALDTILEEWDEAERGSHRPKLLLLVPPSGFSVAAITAILRAWGSHEGFESRYLPHISEIYSKRCLLFISSLEKYVPRAAAEWPEGSGGMFLWLRLKIDSHPSFTPSSNGDNGNSRDADHHAGSAPSPDEIAQKVFESLIEEGVLTAPSKLFKTPGGPEWSKDEQADSVFLRLSFSFPARDEMEEGVKRLGRALRKEWKLD</sequence>
<dbReference type="GO" id="GO:0047536">
    <property type="term" value="F:2-aminoadipate transaminase activity"/>
    <property type="evidence" value="ECO:0007669"/>
    <property type="project" value="TreeGrafter"/>
</dbReference>
<dbReference type="AlphaFoldDB" id="A0A427YSE6"/>
<keyword evidence="5" id="KW-0663">Pyridoxal phosphate</keyword>
<dbReference type="InterPro" id="IPR015421">
    <property type="entry name" value="PyrdxlP-dep_Trfase_major"/>
</dbReference>
<dbReference type="GO" id="GO:0008793">
    <property type="term" value="F:aromatic-amino-acid transaminase activity"/>
    <property type="evidence" value="ECO:0007669"/>
    <property type="project" value="TreeGrafter"/>
</dbReference>
<feature type="region of interest" description="Disordered" evidence="6">
    <location>
        <begin position="299"/>
        <end position="322"/>
    </location>
</feature>
<evidence type="ECO:0000256" key="3">
    <source>
        <dbReference type="ARBA" id="ARBA00022576"/>
    </source>
</evidence>
<evidence type="ECO:0000256" key="1">
    <source>
        <dbReference type="ARBA" id="ARBA00001933"/>
    </source>
</evidence>
<comment type="caution">
    <text evidence="7">The sequence shown here is derived from an EMBL/GenBank/DDBJ whole genome shotgun (WGS) entry which is preliminary data.</text>
</comment>
<comment type="cofactor">
    <cofactor evidence="1">
        <name>pyridoxal 5'-phosphate</name>
        <dbReference type="ChEBI" id="CHEBI:597326"/>
    </cofactor>
</comment>
<evidence type="ECO:0000256" key="2">
    <source>
        <dbReference type="ARBA" id="ARBA00007441"/>
    </source>
</evidence>
<protein>
    <recommendedName>
        <fullName evidence="9">Aminotransferase class I/classII domain-containing protein</fullName>
    </recommendedName>
</protein>
<dbReference type="PANTHER" id="PTHR42790:SF21">
    <property type="entry name" value="AROMATIC_AMINOADIPATE AMINOTRANSFERASE 1"/>
    <property type="match status" value="1"/>
</dbReference>
<evidence type="ECO:0000313" key="8">
    <source>
        <dbReference type="Proteomes" id="UP000279259"/>
    </source>
</evidence>
<dbReference type="InterPro" id="IPR050859">
    <property type="entry name" value="Class-I_PLP-dep_aminotransf"/>
</dbReference>
<proteinExistence type="inferred from homology"/>
<dbReference type="Gene3D" id="3.40.640.10">
    <property type="entry name" value="Type I PLP-dependent aspartate aminotransferase-like (Major domain)"/>
    <property type="match status" value="2"/>
</dbReference>
<dbReference type="InterPro" id="IPR015424">
    <property type="entry name" value="PyrdxlP-dep_Trfase"/>
</dbReference>
<reference evidence="7 8" key="1">
    <citation type="submission" date="2018-11" db="EMBL/GenBank/DDBJ databases">
        <title>Genome sequence of Saitozyma podzolica DSM 27192.</title>
        <authorList>
            <person name="Aliyu H."/>
            <person name="Gorte O."/>
            <person name="Ochsenreither K."/>
        </authorList>
    </citation>
    <scope>NUCLEOTIDE SEQUENCE [LARGE SCALE GENOMIC DNA]</scope>
    <source>
        <strain evidence="7 8">DSM 27192</strain>
    </source>
</reference>
<evidence type="ECO:0000256" key="4">
    <source>
        <dbReference type="ARBA" id="ARBA00022679"/>
    </source>
</evidence>
<feature type="compositionally biased region" description="Polar residues" evidence="6">
    <location>
        <begin position="299"/>
        <end position="308"/>
    </location>
</feature>
<dbReference type="GO" id="GO:0019878">
    <property type="term" value="P:lysine biosynthetic process via aminoadipic acid"/>
    <property type="evidence" value="ECO:0007669"/>
    <property type="project" value="TreeGrafter"/>
</dbReference>
<accession>A0A427YSE6</accession>
<dbReference type="GO" id="GO:0006571">
    <property type="term" value="P:tyrosine biosynthetic process"/>
    <property type="evidence" value="ECO:0007669"/>
    <property type="project" value="TreeGrafter"/>
</dbReference>
<dbReference type="GO" id="GO:0009074">
    <property type="term" value="P:aromatic amino acid family catabolic process"/>
    <property type="evidence" value="ECO:0007669"/>
    <property type="project" value="TreeGrafter"/>
</dbReference>
<dbReference type="OrthoDB" id="691673at2759"/>
<evidence type="ECO:0000256" key="6">
    <source>
        <dbReference type="SAM" id="MobiDB-lite"/>
    </source>
</evidence>
<evidence type="ECO:0000313" key="7">
    <source>
        <dbReference type="EMBL" id="RSH94053.1"/>
    </source>
</evidence>
<gene>
    <name evidence="7" type="ORF">EHS25_006707</name>
</gene>
<dbReference type="EMBL" id="RSCD01000003">
    <property type="protein sequence ID" value="RSH94053.1"/>
    <property type="molecule type" value="Genomic_DNA"/>
</dbReference>
<evidence type="ECO:0008006" key="9">
    <source>
        <dbReference type="Google" id="ProtNLM"/>
    </source>
</evidence>
<dbReference type="STRING" id="1890683.A0A427YSE6"/>
<keyword evidence="8" id="KW-1185">Reference proteome</keyword>
<dbReference type="Proteomes" id="UP000279259">
    <property type="component" value="Unassembled WGS sequence"/>
</dbReference>
<keyword evidence="4" id="KW-0808">Transferase</keyword>
<keyword evidence="3" id="KW-0032">Aminotransferase</keyword>
<evidence type="ECO:0000256" key="5">
    <source>
        <dbReference type="ARBA" id="ARBA00022898"/>
    </source>
</evidence>
<comment type="similarity">
    <text evidence="2">Belongs to the class-I pyridoxal-phosphate-dependent aminotransferase family.</text>
</comment>